<dbReference type="InterPro" id="IPR004013">
    <property type="entry name" value="PHP_dom"/>
</dbReference>
<dbReference type="SMART" id="SM00481">
    <property type="entry name" value="POLIIIAc"/>
    <property type="match status" value="1"/>
</dbReference>
<evidence type="ECO:0000313" key="2">
    <source>
        <dbReference type="EMBL" id="MBI4595516.1"/>
    </source>
</evidence>
<dbReference type="InterPro" id="IPR052018">
    <property type="entry name" value="PHP_domain"/>
</dbReference>
<dbReference type="InterPro" id="IPR003141">
    <property type="entry name" value="Pol/His_phosphatase_N"/>
</dbReference>
<reference evidence="2" key="1">
    <citation type="submission" date="2020-07" db="EMBL/GenBank/DDBJ databases">
        <title>Huge and variable diversity of episymbiotic CPR bacteria and DPANN archaea in groundwater ecosystems.</title>
        <authorList>
            <person name="He C.Y."/>
            <person name="Keren R."/>
            <person name="Whittaker M."/>
            <person name="Farag I.F."/>
            <person name="Doudna J."/>
            <person name="Cate J.H.D."/>
            <person name="Banfield J.F."/>
        </authorList>
    </citation>
    <scope>NUCLEOTIDE SEQUENCE</scope>
    <source>
        <strain evidence="2">NC_groundwater_1482_Ag_S-0.65um_47_24</strain>
    </source>
</reference>
<evidence type="ECO:0000313" key="3">
    <source>
        <dbReference type="Proteomes" id="UP000772181"/>
    </source>
</evidence>
<dbReference type="EMBL" id="JACQWF010000177">
    <property type="protein sequence ID" value="MBI4595516.1"/>
    <property type="molecule type" value="Genomic_DNA"/>
</dbReference>
<dbReference type="Proteomes" id="UP000772181">
    <property type="component" value="Unassembled WGS sequence"/>
</dbReference>
<dbReference type="AlphaFoldDB" id="A0A933LQN9"/>
<dbReference type="Pfam" id="PF02811">
    <property type="entry name" value="PHP"/>
    <property type="match status" value="1"/>
</dbReference>
<feature type="domain" description="Polymerase/histidinol phosphatase N-terminal" evidence="1">
    <location>
        <begin position="3"/>
        <end position="70"/>
    </location>
</feature>
<dbReference type="InterPro" id="IPR016195">
    <property type="entry name" value="Pol/histidinol_Pase-like"/>
</dbReference>
<dbReference type="PANTHER" id="PTHR42924:SF3">
    <property type="entry name" value="POLYMERASE_HISTIDINOL PHOSPHATASE N-TERMINAL DOMAIN-CONTAINING PROTEIN"/>
    <property type="match status" value="1"/>
</dbReference>
<dbReference type="GO" id="GO:0004534">
    <property type="term" value="F:5'-3' RNA exonuclease activity"/>
    <property type="evidence" value="ECO:0007669"/>
    <property type="project" value="TreeGrafter"/>
</dbReference>
<dbReference type="NCBIfam" id="NF038032">
    <property type="entry name" value="CehA_McbA_metalo"/>
    <property type="match status" value="1"/>
</dbReference>
<dbReference type="Gene3D" id="3.20.20.140">
    <property type="entry name" value="Metal-dependent hydrolases"/>
    <property type="match status" value="1"/>
</dbReference>
<dbReference type="Pfam" id="PF13263">
    <property type="entry name" value="PHP_C"/>
    <property type="match status" value="1"/>
</dbReference>
<comment type="caution">
    <text evidence="2">The sequence shown here is derived from an EMBL/GenBank/DDBJ whole genome shotgun (WGS) entry which is preliminary data.</text>
</comment>
<name>A0A933LQN9_UNCTE</name>
<gene>
    <name evidence="2" type="ORF">HY730_03955</name>
</gene>
<organism evidence="2 3">
    <name type="scientific">Tectimicrobiota bacterium</name>
    <dbReference type="NCBI Taxonomy" id="2528274"/>
    <lineage>
        <taxon>Bacteria</taxon>
        <taxon>Pseudomonadati</taxon>
        <taxon>Nitrospinota/Tectimicrobiota group</taxon>
        <taxon>Candidatus Tectimicrobiota</taxon>
    </lineage>
</organism>
<dbReference type="SUPFAM" id="SSF89550">
    <property type="entry name" value="PHP domain-like"/>
    <property type="match status" value="1"/>
</dbReference>
<proteinExistence type="predicted"/>
<evidence type="ECO:0000259" key="1">
    <source>
        <dbReference type="SMART" id="SM00481"/>
    </source>
</evidence>
<dbReference type="GO" id="GO:0035312">
    <property type="term" value="F:5'-3' DNA exonuclease activity"/>
    <property type="evidence" value="ECO:0007669"/>
    <property type="project" value="TreeGrafter"/>
</dbReference>
<sequence>MIIDLHVHTSPRSYCSALDPHALVEKAKKIGLDGVCLTEHDMVWDKKSIDKLREECDFVFLRGMEVSTNLGHILVYGLEDYVDGIWRASNLRQVIDQAGGVMIAAHPFRDSYIPWRTNPEFIKQINFESVMQKPIFSLVDSLEVLNGERPDPENNLSCLIAEKLNMKGTGGSDSHSEHALGRCVTNFESDIETEEELIRELKLGRFQALNFNHR</sequence>
<dbReference type="CDD" id="cd07432">
    <property type="entry name" value="PHP_HisPPase"/>
    <property type="match status" value="1"/>
</dbReference>
<accession>A0A933LQN9</accession>
<dbReference type="PANTHER" id="PTHR42924">
    <property type="entry name" value="EXONUCLEASE"/>
    <property type="match status" value="1"/>
</dbReference>
<protein>
    <submittedName>
        <fullName evidence="2">PHP domain-containing protein</fullName>
    </submittedName>
</protein>